<dbReference type="PROSITE" id="PS00061">
    <property type="entry name" value="ADH_SHORT"/>
    <property type="match status" value="1"/>
</dbReference>
<dbReference type="RefSeq" id="WP_187503175.1">
    <property type="nucleotide sequence ID" value="NZ_CP162536.1"/>
</dbReference>
<dbReference type="Pfam" id="PF00106">
    <property type="entry name" value="adh_short"/>
    <property type="match status" value="1"/>
</dbReference>
<evidence type="ECO:0000256" key="3">
    <source>
        <dbReference type="RuleBase" id="RU000363"/>
    </source>
</evidence>
<name>A0ABR7ALW1_9SPHN</name>
<organism evidence="4 5">
    <name type="scientific">Sphingomonas albertensis</name>
    <dbReference type="NCBI Taxonomy" id="2762591"/>
    <lineage>
        <taxon>Bacteria</taxon>
        <taxon>Pseudomonadati</taxon>
        <taxon>Pseudomonadota</taxon>
        <taxon>Alphaproteobacteria</taxon>
        <taxon>Sphingomonadales</taxon>
        <taxon>Sphingomonadaceae</taxon>
        <taxon>Sphingomonas</taxon>
    </lineage>
</organism>
<evidence type="ECO:0000256" key="2">
    <source>
        <dbReference type="ARBA" id="ARBA00023002"/>
    </source>
</evidence>
<dbReference type="SUPFAM" id="SSF51735">
    <property type="entry name" value="NAD(P)-binding Rossmann-fold domains"/>
    <property type="match status" value="1"/>
</dbReference>
<evidence type="ECO:0000256" key="1">
    <source>
        <dbReference type="ARBA" id="ARBA00006484"/>
    </source>
</evidence>
<sequence length="252" mass="27144">MKLTGRTVLITGGSSGIGLELAGALLARGNVVIVTGRSESALEAARLRHPGLHASKSDVANENSILDLYQTLTTRFPALDVLINNAGIMRALRLGDDRPLTDVTQEVDIDLSGPIRMVQQFLPHLRTRSNPMIVNVSSGLAFVPFTISPIYSAAKAGLHAYTRCLREQLRNTPVRVVEVAPPLTETPLFASEFKQHMPGQSGMPVDVLVRHIISGIEAGRDEVRPGQSNVLKIASRLAPGFIFKQLSKVGAT</sequence>
<dbReference type="InterPro" id="IPR036291">
    <property type="entry name" value="NAD(P)-bd_dom_sf"/>
</dbReference>
<comment type="similarity">
    <text evidence="1 3">Belongs to the short-chain dehydrogenases/reductases (SDR) family.</text>
</comment>
<dbReference type="Proteomes" id="UP000597613">
    <property type="component" value="Unassembled WGS sequence"/>
</dbReference>
<dbReference type="EMBL" id="JACONT010000010">
    <property type="protein sequence ID" value="MBC3941421.1"/>
    <property type="molecule type" value="Genomic_DNA"/>
</dbReference>
<dbReference type="PANTHER" id="PTHR44196:SF1">
    <property type="entry name" value="DEHYDROGENASE_REDUCTASE SDR FAMILY MEMBER 7B"/>
    <property type="match status" value="1"/>
</dbReference>
<keyword evidence="5" id="KW-1185">Reference proteome</keyword>
<evidence type="ECO:0000313" key="4">
    <source>
        <dbReference type="EMBL" id="MBC3941421.1"/>
    </source>
</evidence>
<keyword evidence="2" id="KW-0560">Oxidoreductase</keyword>
<protein>
    <submittedName>
        <fullName evidence="4">SDR family NAD(P)-dependent oxidoreductase</fullName>
    </submittedName>
</protein>
<dbReference type="PANTHER" id="PTHR44196">
    <property type="entry name" value="DEHYDROGENASE/REDUCTASE SDR FAMILY MEMBER 7B"/>
    <property type="match status" value="1"/>
</dbReference>
<dbReference type="PRINTS" id="PR00081">
    <property type="entry name" value="GDHRDH"/>
</dbReference>
<reference evidence="4 5" key="1">
    <citation type="submission" date="2020-08" db="EMBL/GenBank/DDBJ databases">
        <title>Putative novel bacterial strains isolated from necrotic wheat leaf tissues caused by Xanthomonas translucens.</title>
        <authorList>
            <person name="Tambong J.T."/>
        </authorList>
    </citation>
    <scope>NUCLEOTIDE SEQUENCE [LARGE SCALE GENOMIC DNA]</scope>
    <source>
        <strain evidence="5">DOAB 1063</strain>
    </source>
</reference>
<accession>A0ABR7ALW1</accession>
<evidence type="ECO:0000313" key="5">
    <source>
        <dbReference type="Proteomes" id="UP000597613"/>
    </source>
</evidence>
<gene>
    <name evidence="4" type="ORF">H8S47_06945</name>
</gene>
<comment type="caution">
    <text evidence="4">The sequence shown here is derived from an EMBL/GenBank/DDBJ whole genome shotgun (WGS) entry which is preliminary data.</text>
</comment>
<proteinExistence type="inferred from homology"/>
<dbReference type="InterPro" id="IPR020904">
    <property type="entry name" value="Sc_DH/Rdtase_CS"/>
</dbReference>
<dbReference type="Gene3D" id="3.40.50.720">
    <property type="entry name" value="NAD(P)-binding Rossmann-like Domain"/>
    <property type="match status" value="1"/>
</dbReference>
<dbReference type="InterPro" id="IPR002347">
    <property type="entry name" value="SDR_fam"/>
</dbReference>
<dbReference type="PRINTS" id="PR00080">
    <property type="entry name" value="SDRFAMILY"/>
</dbReference>